<protein>
    <submittedName>
        <fullName evidence="5">Ferredoxin hydrogenase</fullName>
        <ecNumber evidence="5">1.12.7.2</ecNumber>
    </submittedName>
</protein>
<keyword evidence="5" id="KW-0560">Oxidoreductase</keyword>
<dbReference type="Pfam" id="PF02906">
    <property type="entry name" value="Fe_hyd_lg_C"/>
    <property type="match status" value="1"/>
</dbReference>
<dbReference type="NCBIfam" id="TIGR04105">
    <property type="entry name" value="FeFe_hydrog_B1"/>
    <property type="match status" value="1"/>
</dbReference>
<feature type="domain" description="4Fe-4S ferredoxin-type" evidence="4">
    <location>
        <begin position="108"/>
        <end position="139"/>
    </location>
</feature>
<dbReference type="PROSITE" id="PS51379">
    <property type="entry name" value="4FE4S_FER_2"/>
    <property type="match status" value="3"/>
</dbReference>
<evidence type="ECO:0000256" key="1">
    <source>
        <dbReference type="ARBA" id="ARBA00022723"/>
    </source>
</evidence>
<dbReference type="Proteomes" id="UP000002710">
    <property type="component" value="Chromosome"/>
</dbReference>
<dbReference type="InterPro" id="IPR027631">
    <property type="entry name" value="Mono_FeFe_hydrog"/>
</dbReference>
<keyword evidence="3" id="KW-0411">Iron-sulfur</keyword>
<keyword evidence="6" id="KW-1185">Reference proteome</keyword>
<evidence type="ECO:0000313" key="5">
    <source>
        <dbReference type="EMBL" id="ABB37526.1"/>
    </source>
</evidence>
<accession>Q314X0</accession>
<dbReference type="STRING" id="207559.Dde_0725"/>
<dbReference type="InterPro" id="IPR050340">
    <property type="entry name" value="Cytosolic_Fe-S_CAF"/>
</dbReference>
<evidence type="ECO:0000256" key="3">
    <source>
        <dbReference type="ARBA" id="ARBA00023014"/>
    </source>
</evidence>
<dbReference type="Gene3D" id="3.40.950.10">
    <property type="entry name" value="Fe-only Hydrogenase (Larger Subunit), Chain L, domain 3"/>
    <property type="match status" value="1"/>
</dbReference>
<dbReference type="RefSeq" id="WP_011366806.1">
    <property type="nucleotide sequence ID" value="NC_007519.1"/>
</dbReference>
<dbReference type="AlphaFoldDB" id="Q314X0"/>
<dbReference type="HOGENOM" id="CLU_039046_0_1_7"/>
<sequence length="483" mass="52916">MYFRTYDNTINFEIMVRIAKAFHGDSFEEQVARIPLEMRPRKAHSSRCCIYRDRAIIRYRCMAMLGYAIEDETDELTSLSQYAKGALERDSIQGSMLTFIDEACNGCVRTHYEATSACRGCLAEACVQHCPKDAVRIVDGKSRIDPDKCVQCGKCMNVCPYHAIVQIPIPCEESCPTGAISKDECGKQVIDYDRCIFCGKCMAACPFAAVLEKSQMIDVLRRIREGRKVVAIVAPAIAGQVQAPMSRLATALRQLGFADVAEVASGADTTARLEADEFVERMEHGAAFMTSSCCPAYTQLVDKHLPELAPFVSDTRTPMHYTAAMVKDHDPDMVTVFIGPCVAKRNEGKHDELVDHVLTFQEMVAMLTAAGISVDACEDGRFMFPAMREGRSFPVSGGVTAGVQAHIGTRAEVRPLSVDGLNKKTFRQLKTWAKKGCEGNFVEVMGCQGGCVAGPAIVMQPQKAARRCNEFAANSPGFADDAS</sequence>
<dbReference type="Pfam" id="PF00037">
    <property type="entry name" value="Fer4"/>
    <property type="match status" value="2"/>
</dbReference>
<proteinExistence type="predicted"/>
<evidence type="ECO:0000256" key="2">
    <source>
        <dbReference type="ARBA" id="ARBA00023004"/>
    </source>
</evidence>
<keyword evidence="1" id="KW-0479">Metal-binding</keyword>
<dbReference type="EMBL" id="CP000112">
    <property type="protein sequence ID" value="ABB37526.1"/>
    <property type="molecule type" value="Genomic_DNA"/>
</dbReference>
<dbReference type="KEGG" id="dde:Dde_0725"/>
<dbReference type="SUPFAM" id="SSF54862">
    <property type="entry name" value="4Fe-4S ferredoxins"/>
    <property type="match status" value="1"/>
</dbReference>
<dbReference type="InterPro" id="IPR009016">
    <property type="entry name" value="Fe_hydrogenase"/>
</dbReference>
<keyword evidence="2" id="KW-0408">Iron</keyword>
<dbReference type="EC" id="1.12.7.2" evidence="5"/>
<dbReference type="SUPFAM" id="SSF53920">
    <property type="entry name" value="Fe-only hydrogenase"/>
    <property type="match status" value="1"/>
</dbReference>
<dbReference type="CDD" id="cd10549">
    <property type="entry name" value="MtMvhB_like"/>
    <property type="match status" value="1"/>
</dbReference>
<dbReference type="GO" id="GO:0008901">
    <property type="term" value="F:ferredoxin hydrogenase activity"/>
    <property type="evidence" value="ECO:0007669"/>
    <property type="project" value="UniProtKB-EC"/>
</dbReference>
<dbReference type="InterPro" id="IPR017896">
    <property type="entry name" value="4Fe4S_Fe-S-bd"/>
</dbReference>
<dbReference type="eggNOG" id="COG4624">
    <property type="taxonomic scope" value="Bacteria"/>
</dbReference>
<dbReference type="InterPro" id="IPR017900">
    <property type="entry name" value="4Fe4S_Fe_S_CS"/>
</dbReference>
<feature type="domain" description="4Fe-4S ferredoxin-type" evidence="4">
    <location>
        <begin position="186"/>
        <end position="215"/>
    </location>
</feature>
<evidence type="ECO:0000313" key="6">
    <source>
        <dbReference type="Proteomes" id="UP000002710"/>
    </source>
</evidence>
<dbReference type="Gene3D" id="3.30.70.20">
    <property type="match status" value="2"/>
</dbReference>
<dbReference type="InterPro" id="IPR004108">
    <property type="entry name" value="Fe_hydrogenase_lsu_C"/>
</dbReference>
<feature type="domain" description="4Fe-4S ferredoxin-type" evidence="4">
    <location>
        <begin position="140"/>
        <end position="169"/>
    </location>
</feature>
<organism evidence="5 6">
    <name type="scientific">Oleidesulfovibrio alaskensis (strain ATCC BAA-1058 / DSM 17464 / G20)</name>
    <name type="common">Desulfovibrio alaskensis</name>
    <dbReference type="NCBI Taxonomy" id="207559"/>
    <lineage>
        <taxon>Bacteria</taxon>
        <taxon>Pseudomonadati</taxon>
        <taxon>Thermodesulfobacteriota</taxon>
        <taxon>Desulfovibrionia</taxon>
        <taxon>Desulfovibrionales</taxon>
        <taxon>Desulfovibrionaceae</taxon>
        <taxon>Oleidesulfovibrio</taxon>
    </lineage>
</organism>
<reference evidence="5 6" key="1">
    <citation type="journal article" date="2011" name="J. Bacteriol.">
        <title>Complete genome sequence and updated annotation of Desulfovibrio alaskensis G20.</title>
        <authorList>
            <person name="Hauser L.J."/>
            <person name="Land M.L."/>
            <person name="Brown S.D."/>
            <person name="Larimer F."/>
            <person name="Keller K.L."/>
            <person name="Rapp-Giles B.J."/>
            <person name="Price M.N."/>
            <person name="Lin M."/>
            <person name="Bruce D.C."/>
            <person name="Detter J.C."/>
            <person name="Tapia R."/>
            <person name="Han C.S."/>
            <person name="Goodwin L.A."/>
            <person name="Cheng J.F."/>
            <person name="Pitluck S."/>
            <person name="Copeland A."/>
            <person name="Lucas S."/>
            <person name="Nolan M."/>
            <person name="Lapidus A.L."/>
            <person name="Palumbo A.V."/>
            <person name="Wall J.D."/>
        </authorList>
    </citation>
    <scope>NUCLEOTIDE SEQUENCE [LARGE SCALE GENOMIC DNA]</scope>
    <source>
        <strain evidence="6">ATCC BAA 1058 / DSM 17464 / G20</strain>
    </source>
</reference>
<dbReference type="PANTHER" id="PTHR11615">
    <property type="entry name" value="NITRATE, FORMATE, IRON DEHYDROGENASE"/>
    <property type="match status" value="1"/>
</dbReference>
<dbReference type="GO" id="GO:0051536">
    <property type="term" value="F:iron-sulfur cluster binding"/>
    <property type="evidence" value="ECO:0007669"/>
    <property type="project" value="UniProtKB-KW"/>
</dbReference>
<evidence type="ECO:0000259" key="4">
    <source>
        <dbReference type="PROSITE" id="PS51379"/>
    </source>
</evidence>
<dbReference type="PROSITE" id="PS00198">
    <property type="entry name" value="4FE4S_FER_1"/>
    <property type="match status" value="1"/>
</dbReference>
<dbReference type="GO" id="GO:0046872">
    <property type="term" value="F:metal ion binding"/>
    <property type="evidence" value="ECO:0007669"/>
    <property type="project" value="UniProtKB-KW"/>
</dbReference>
<dbReference type="eggNOG" id="COG2221">
    <property type="taxonomic scope" value="Bacteria"/>
</dbReference>
<name>Q314X0_OLEA2</name>
<gene>
    <name evidence="5" type="ordered locus">Dde_0725</name>
</gene>